<sequence>MSATSRGVPLGIFSWTLNWSSFFQKQTPQTLRLGIMEDIATWMWVLGAIVTIIIMAAIVSRTRPPKRPDPPNQSQSQDR</sequence>
<organism evidence="2 3">
    <name type="scientific">Deinococcus cellulosilyticus (strain DSM 18568 / NBRC 106333 / KACC 11606 / 5516J-15)</name>
    <dbReference type="NCBI Taxonomy" id="1223518"/>
    <lineage>
        <taxon>Bacteria</taxon>
        <taxon>Thermotogati</taxon>
        <taxon>Deinococcota</taxon>
        <taxon>Deinococci</taxon>
        <taxon>Deinococcales</taxon>
        <taxon>Deinococcaceae</taxon>
        <taxon>Deinococcus</taxon>
    </lineage>
</organism>
<dbReference type="AlphaFoldDB" id="A0A511N3E1"/>
<keyword evidence="1" id="KW-1133">Transmembrane helix</keyword>
<accession>A0A511N3E1</accession>
<protein>
    <submittedName>
        <fullName evidence="2">Uncharacterized protein</fullName>
    </submittedName>
</protein>
<keyword evidence="3" id="KW-1185">Reference proteome</keyword>
<name>A0A511N3E1_DEIC1</name>
<dbReference type="EMBL" id="BJXB01000013">
    <property type="protein sequence ID" value="GEM47384.1"/>
    <property type="molecule type" value="Genomic_DNA"/>
</dbReference>
<reference evidence="2 3" key="1">
    <citation type="submission" date="2019-07" db="EMBL/GenBank/DDBJ databases">
        <title>Whole genome shotgun sequence of Deinococcus cellulosilyticus NBRC 106333.</title>
        <authorList>
            <person name="Hosoyama A."/>
            <person name="Uohara A."/>
            <person name="Ohji S."/>
            <person name="Ichikawa N."/>
        </authorList>
    </citation>
    <scope>NUCLEOTIDE SEQUENCE [LARGE SCALE GENOMIC DNA]</scope>
    <source>
        <strain evidence="2 3">NBRC 106333</strain>
    </source>
</reference>
<evidence type="ECO:0000313" key="3">
    <source>
        <dbReference type="Proteomes" id="UP000321306"/>
    </source>
</evidence>
<feature type="transmembrane region" description="Helical" evidence="1">
    <location>
        <begin position="39"/>
        <end position="59"/>
    </location>
</feature>
<evidence type="ECO:0000313" key="2">
    <source>
        <dbReference type="EMBL" id="GEM47384.1"/>
    </source>
</evidence>
<evidence type="ECO:0000256" key="1">
    <source>
        <dbReference type="SAM" id="Phobius"/>
    </source>
</evidence>
<gene>
    <name evidence="2" type="ORF">DC3_30190</name>
</gene>
<keyword evidence="1" id="KW-0812">Transmembrane</keyword>
<keyword evidence="1" id="KW-0472">Membrane</keyword>
<comment type="caution">
    <text evidence="2">The sequence shown here is derived from an EMBL/GenBank/DDBJ whole genome shotgun (WGS) entry which is preliminary data.</text>
</comment>
<dbReference type="Proteomes" id="UP000321306">
    <property type="component" value="Unassembled WGS sequence"/>
</dbReference>
<proteinExistence type="predicted"/>